<evidence type="ECO:0000256" key="4">
    <source>
        <dbReference type="ARBA" id="ARBA00022801"/>
    </source>
</evidence>
<evidence type="ECO:0000313" key="8">
    <source>
        <dbReference type="Proteomes" id="UP000324536"/>
    </source>
</evidence>
<dbReference type="PANTHER" id="PTHR42978:SF2">
    <property type="entry name" value="102 KBASES UNSTABLE REGION: FROM 1 TO 119443"/>
    <property type="match status" value="1"/>
</dbReference>
<dbReference type="InterPro" id="IPR001279">
    <property type="entry name" value="Metallo-B-lactamas"/>
</dbReference>
<dbReference type="OrthoDB" id="9773738at2"/>
<comment type="similarity">
    <text evidence="2">Belongs to the metallo-beta-lactamase superfamily.</text>
</comment>
<dbReference type="PANTHER" id="PTHR42978">
    <property type="entry name" value="QUORUM-QUENCHING LACTONASE YTNP-RELATED-RELATED"/>
    <property type="match status" value="1"/>
</dbReference>
<dbReference type="GO" id="GO:0016787">
    <property type="term" value="F:hydrolase activity"/>
    <property type="evidence" value="ECO:0007669"/>
    <property type="project" value="UniProtKB-KW"/>
</dbReference>
<name>A0A5C1YQS6_9PROT</name>
<evidence type="ECO:0000256" key="2">
    <source>
        <dbReference type="ARBA" id="ARBA00007749"/>
    </source>
</evidence>
<keyword evidence="4" id="KW-0378">Hydrolase</keyword>
<dbReference type="RefSeq" id="WP_149279641.1">
    <property type="nucleotide sequence ID" value="NZ_CP043506.1"/>
</dbReference>
<dbReference type="AlphaFoldDB" id="A0A5C1YQS6"/>
<sequence>MTADSLETDITKLYILLCGYEVLPKSVSVSGADPRFMLCEPVCAYLLETCHGWVLLDSGLDPEHMENTAKREQYFLSYGMTPPIVRPMHRLDYQLAQIGLTPRDISWVILSHLHFDHCGSIKHFPHARISVQRQEYLSALTSSCSGYIREDFTQETILWDFRDGDWQAFPGLDLITTFGHTAGHQSALVRLPHTGPMILSFDAGDLRENFIEERIPGSTTSADEALHSIRRIKALQHELNAQLVLFHDPQDIQTLKLLPQYYD</sequence>
<dbReference type="SUPFAM" id="SSF56281">
    <property type="entry name" value="Metallo-hydrolase/oxidoreductase"/>
    <property type="match status" value="1"/>
</dbReference>
<dbReference type="SMART" id="SM00849">
    <property type="entry name" value="Lactamase_B"/>
    <property type="match status" value="1"/>
</dbReference>
<protein>
    <submittedName>
        <fullName evidence="7">N-acyl homoserine lactonase family protein</fullName>
    </submittedName>
</protein>
<reference evidence="7 8" key="1">
    <citation type="submission" date="2019-09" db="EMBL/GenBank/DDBJ databases">
        <title>Genome sequencing of strain KACC 21233.</title>
        <authorList>
            <person name="Heo J."/>
            <person name="Kim S.-J."/>
            <person name="Kim J.-S."/>
            <person name="Hong S.-B."/>
            <person name="Kwon S.-W."/>
        </authorList>
    </citation>
    <scope>NUCLEOTIDE SEQUENCE [LARGE SCALE GENOMIC DNA]</scope>
    <source>
        <strain evidence="7 8">KACC 21233</strain>
    </source>
</reference>
<dbReference type="Gene3D" id="3.60.15.10">
    <property type="entry name" value="Ribonuclease Z/Hydroxyacylglutathione hydrolase-like"/>
    <property type="match status" value="1"/>
</dbReference>
<comment type="cofactor">
    <cofactor evidence="1">
        <name>Zn(2+)</name>
        <dbReference type="ChEBI" id="CHEBI:29105"/>
    </cofactor>
</comment>
<evidence type="ECO:0000256" key="1">
    <source>
        <dbReference type="ARBA" id="ARBA00001947"/>
    </source>
</evidence>
<gene>
    <name evidence="7" type="ORF">FLP30_09635</name>
</gene>
<evidence type="ECO:0000256" key="3">
    <source>
        <dbReference type="ARBA" id="ARBA00022723"/>
    </source>
</evidence>
<dbReference type="GO" id="GO:0046872">
    <property type="term" value="F:metal ion binding"/>
    <property type="evidence" value="ECO:0007669"/>
    <property type="project" value="UniProtKB-KW"/>
</dbReference>
<keyword evidence="5" id="KW-0862">Zinc</keyword>
<keyword evidence="3" id="KW-0479">Metal-binding</keyword>
<feature type="domain" description="Metallo-beta-lactamase" evidence="6">
    <location>
        <begin position="41"/>
        <end position="247"/>
    </location>
</feature>
<dbReference type="InterPro" id="IPR036866">
    <property type="entry name" value="RibonucZ/Hydroxyglut_hydro"/>
</dbReference>
<accession>A0A5C1YQS6</accession>
<evidence type="ECO:0000256" key="5">
    <source>
        <dbReference type="ARBA" id="ARBA00022833"/>
    </source>
</evidence>
<dbReference type="InterPro" id="IPR051013">
    <property type="entry name" value="MBL_superfamily_lactonases"/>
</dbReference>
<evidence type="ECO:0000259" key="6">
    <source>
        <dbReference type="SMART" id="SM00849"/>
    </source>
</evidence>
<dbReference type="KEGG" id="acek:FLP30_09635"/>
<dbReference type="EMBL" id="CP043506">
    <property type="protein sequence ID" value="QEO17965.1"/>
    <property type="molecule type" value="Genomic_DNA"/>
</dbReference>
<evidence type="ECO:0000313" key="7">
    <source>
        <dbReference type="EMBL" id="QEO17965.1"/>
    </source>
</evidence>
<dbReference type="Pfam" id="PF00753">
    <property type="entry name" value="Lactamase_B"/>
    <property type="match status" value="1"/>
</dbReference>
<keyword evidence="8" id="KW-1185">Reference proteome</keyword>
<proteinExistence type="inferred from homology"/>
<dbReference type="Proteomes" id="UP000324536">
    <property type="component" value="Chromosome"/>
</dbReference>
<organism evidence="7 8">
    <name type="scientific">Acetobacter vaccinii</name>
    <dbReference type="NCBI Taxonomy" id="2592655"/>
    <lineage>
        <taxon>Bacteria</taxon>
        <taxon>Pseudomonadati</taxon>
        <taxon>Pseudomonadota</taxon>
        <taxon>Alphaproteobacteria</taxon>
        <taxon>Acetobacterales</taxon>
        <taxon>Acetobacteraceae</taxon>
        <taxon>Acetobacter</taxon>
    </lineage>
</organism>
<dbReference type="CDD" id="cd07729">
    <property type="entry name" value="AHL_lactonase_MBL-fold"/>
    <property type="match status" value="1"/>
</dbReference>